<evidence type="ECO:0000313" key="1">
    <source>
        <dbReference type="EMBL" id="CAB4021878.1"/>
    </source>
</evidence>
<sequence>MVVFPYTRKYHYTNQTTYAVKDLEPNTGYQFRVIVIKLNKSSPYSNWSNVITTRKICKKRSCGVTNIRLELTSRKPYQKNEELKAKFNWKPALLSERDKTQLKYITEELSSLMRNGNCYPGKYPTKDSHSAITSNSSDENQQVYYDCWYELKMAAVDDYFWSTAVAGERTRIFHVPSKYR</sequence>
<organism evidence="1 2">
    <name type="scientific">Paramuricea clavata</name>
    <name type="common">Red gorgonian</name>
    <name type="synonym">Violescent sea-whip</name>
    <dbReference type="NCBI Taxonomy" id="317549"/>
    <lineage>
        <taxon>Eukaryota</taxon>
        <taxon>Metazoa</taxon>
        <taxon>Cnidaria</taxon>
        <taxon>Anthozoa</taxon>
        <taxon>Octocorallia</taxon>
        <taxon>Malacalcyonacea</taxon>
        <taxon>Plexauridae</taxon>
        <taxon>Paramuricea</taxon>
    </lineage>
</organism>
<dbReference type="InterPro" id="IPR003961">
    <property type="entry name" value="FN3_dom"/>
</dbReference>
<keyword evidence="2" id="KW-1185">Reference proteome</keyword>
<proteinExistence type="predicted"/>
<protein>
    <submittedName>
        <fullName evidence="1">---NA</fullName>
    </submittedName>
</protein>
<dbReference type="InterPro" id="IPR036116">
    <property type="entry name" value="FN3_sf"/>
</dbReference>
<accession>A0A7D9L1Y9</accession>
<dbReference type="EMBL" id="CACRXK020011681">
    <property type="protein sequence ID" value="CAB4021878.1"/>
    <property type="molecule type" value="Genomic_DNA"/>
</dbReference>
<evidence type="ECO:0000313" key="2">
    <source>
        <dbReference type="Proteomes" id="UP001152795"/>
    </source>
</evidence>
<dbReference type="Proteomes" id="UP001152795">
    <property type="component" value="Unassembled WGS sequence"/>
</dbReference>
<name>A0A7D9L1Y9_PARCT</name>
<gene>
    <name evidence="1" type="ORF">PACLA_8A015937</name>
</gene>
<reference evidence="1" key="1">
    <citation type="submission" date="2020-04" db="EMBL/GenBank/DDBJ databases">
        <authorList>
            <person name="Alioto T."/>
            <person name="Alioto T."/>
            <person name="Gomez Garrido J."/>
        </authorList>
    </citation>
    <scope>NUCLEOTIDE SEQUENCE</scope>
    <source>
        <strain evidence="1">A484AB</strain>
    </source>
</reference>
<dbReference type="CDD" id="cd00063">
    <property type="entry name" value="FN3"/>
    <property type="match status" value="1"/>
</dbReference>
<dbReference type="OrthoDB" id="10436803at2759"/>
<dbReference type="SUPFAM" id="SSF49265">
    <property type="entry name" value="Fibronectin type III"/>
    <property type="match status" value="1"/>
</dbReference>
<dbReference type="AlphaFoldDB" id="A0A7D9L1Y9"/>
<dbReference type="InterPro" id="IPR013783">
    <property type="entry name" value="Ig-like_fold"/>
</dbReference>
<dbReference type="PROSITE" id="PS50853">
    <property type="entry name" value="FN3"/>
    <property type="match status" value="1"/>
</dbReference>
<dbReference type="Gene3D" id="2.60.40.10">
    <property type="entry name" value="Immunoglobulins"/>
    <property type="match status" value="1"/>
</dbReference>
<comment type="caution">
    <text evidence="1">The sequence shown here is derived from an EMBL/GenBank/DDBJ whole genome shotgun (WGS) entry which is preliminary data.</text>
</comment>